<dbReference type="Pfam" id="PF13408">
    <property type="entry name" value="Zn_ribbon_recom"/>
    <property type="match status" value="1"/>
</dbReference>
<evidence type="ECO:0000313" key="6">
    <source>
        <dbReference type="EMBL" id="WYK20034.1"/>
    </source>
</evidence>
<dbReference type="RefSeq" id="WP_317057875.1">
    <property type="nucleotide sequence ID" value="NZ_CP146606.1"/>
</dbReference>
<keyword evidence="2" id="KW-0233">DNA recombination</keyword>
<dbReference type="EMBL" id="CP146606">
    <property type="protein sequence ID" value="WYK20034.1"/>
    <property type="molecule type" value="Genomic_DNA"/>
</dbReference>
<sequence length="312" mass="36418">MFVPCFDQRAQSAWLSKSGGKPISKGCLENLLANPFYYGTIRMKRSGKLFNGIHTPIIDKSLFDRVQEVKTGKHNRKVSLHNHTYRRLVVCGCCDRTLYGEQQKGQVYMRCHTKGCPTTTIREDRLEGAISRQLLELELGRHDRKRLERELQVLLTRRNTASDRRALQLQLSNLDRRKEQLTDALLDGLIDKSAFQERRVRLENEKQDLSDALRNIDDTDGDEQLARNFLELVKNVCLTYQISNKQQKRRLTEILFSNRTLTGKNLYLEPQKWLSNKLWAISVLCGPPDRDTARTKEHIQNVLNEFHEWPRQ</sequence>
<feature type="coiled-coil region" evidence="3">
    <location>
        <begin position="144"/>
        <end position="222"/>
    </location>
</feature>
<keyword evidence="1" id="KW-0238">DNA-binding</keyword>
<evidence type="ECO:0000256" key="3">
    <source>
        <dbReference type="SAM" id="Coils"/>
    </source>
</evidence>
<accession>A0ABZ2TL16</accession>
<dbReference type="Proteomes" id="UP001281305">
    <property type="component" value="Chromosome"/>
</dbReference>
<dbReference type="PANTHER" id="PTHR30461:SF2">
    <property type="entry name" value="SERINE RECOMBINASE PINE-RELATED"/>
    <property type="match status" value="1"/>
</dbReference>
<dbReference type="Pfam" id="PF07508">
    <property type="entry name" value="Recombinase"/>
    <property type="match status" value="1"/>
</dbReference>
<evidence type="ECO:0000259" key="4">
    <source>
        <dbReference type="Pfam" id="PF07508"/>
    </source>
</evidence>
<evidence type="ECO:0000313" key="7">
    <source>
        <dbReference type="Proteomes" id="UP001281305"/>
    </source>
</evidence>
<dbReference type="InterPro" id="IPR011109">
    <property type="entry name" value="DNA_bind_recombinase_dom"/>
</dbReference>
<dbReference type="InterPro" id="IPR050639">
    <property type="entry name" value="SSR_resolvase"/>
</dbReference>
<evidence type="ECO:0000259" key="5">
    <source>
        <dbReference type="Pfam" id="PF13408"/>
    </source>
</evidence>
<dbReference type="Gene3D" id="3.90.1750.20">
    <property type="entry name" value="Putative Large Serine Recombinase, Chain B, Domain 2"/>
    <property type="match status" value="1"/>
</dbReference>
<proteinExistence type="predicted"/>
<protein>
    <submittedName>
        <fullName evidence="6">Recombinase zinc beta ribbon domain-containing protein</fullName>
    </submittedName>
</protein>
<reference evidence="6 7" key="1">
    <citation type="submission" date="2024-02" db="EMBL/GenBank/DDBJ databases">
        <title>Roseovarius strain W115 nov., isolated from a marine algae.</title>
        <authorList>
            <person name="Lee M.W."/>
            <person name="Lee J.K."/>
            <person name="Kim J.M."/>
            <person name="Choi D.G."/>
            <person name="Baek J.H."/>
            <person name="Bayburt H."/>
            <person name="Jung J.J."/>
            <person name="Han D.M."/>
            <person name="Jeon C.O."/>
        </authorList>
    </citation>
    <scope>NUCLEOTIDE SEQUENCE [LARGE SCALE GENOMIC DNA]</scope>
    <source>
        <strain evidence="6 7">W115</strain>
    </source>
</reference>
<feature type="domain" description="Recombinase" evidence="4">
    <location>
        <begin position="18"/>
        <end position="70"/>
    </location>
</feature>
<gene>
    <name evidence="6" type="ORF">RZS32_008405</name>
</gene>
<dbReference type="InterPro" id="IPR038109">
    <property type="entry name" value="DNA_bind_recomb_sf"/>
</dbReference>
<keyword evidence="3" id="KW-0175">Coiled coil</keyword>
<dbReference type="InterPro" id="IPR025827">
    <property type="entry name" value="Zn_ribbon_recom_dom"/>
</dbReference>
<evidence type="ECO:0000256" key="2">
    <source>
        <dbReference type="ARBA" id="ARBA00023172"/>
    </source>
</evidence>
<organism evidence="6 7">
    <name type="scientific">Roseovarius rhodophyticola</name>
    <dbReference type="NCBI Taxonomy" id="3080827"/>
    <lineage>
        <taxon>Bacteria</taxon>
        <taxon>Pseudomonadati</taxon>
        <taxon>Pseudomonadota</taxon>
        <taxon>Alphaproteobacteria</taxon>
        <taxon>Rhodobacterales</taxon>
        <taxon>Roseobacteraceae</taxon>
        <taxon>Roseovarius</taxon>
    </lineage>
</organism>
<keyword evidence="7" id="KW-1185">Reference proteome</keyword>
<evidence type="ECO:0000256" key="1">
    <source>
        <dbReference type="ARBA" id="ARBA00023125"/>
    </source>
</evidence>
<feature type="domain" description="Recombinase zinc beta ribbon" evidence="5">
    <location>
        <begin position="87"/>
        <end position="134"/>
    </location>
</feature>
<dbReference type="PANTHER" id="PTHR30461">
    <property type="entry name" value="DNA-INVERTASE FROM LAMBDOID PROPHAGE"/>
    <property type="match status" value="1"/>
</dbReference>
<name>A0ABZ2TL16_9RHOB</name>